<organism evidence="11 12">
    <name type="scientific">Hahella chejuensis (strain KCTC 2396)</name>
    <dbReference type="NCBI Taxonomy" id="349521"/>
    <lineage>
        <taxon>Bacteria</taxon>
        <taxon>Pseudomonadati</taxon>
        <taxon>Pseudomonadota</taxon>
        <taxon>Gammaproteobacteria</taxon>
        <taxon>Oceanospirillales</taxon>
        <taxon>Hahellaceae</taxon>
        <taxon>Hahella</taxon>
    </lineage>
</organism>
<evidence type="ECO:0000313" key="11">
    <source>
        <dbReference type="EMBL" id="ABC27008.1"/>
    </source>
</evidence>
<dbReference type="eggNOG" id="COG2730">
    <property type="taxonomic scope" value="Bacteria"/>
</dbReference>
<evidence type="ECO:0000256" key="5">
    <source>
        <dbReference type="ARBA" id="ARBA00023277"/>
    </source>
</evidence>
<evidence type="ECO:0000259" key="10">
    <source>
        <dbReference type="PROSITE" id="PS51173"/>
    </source>
</evidence>
<dbReference type="RefSeq" id="WP_011394085.1">
    <property type="nucleotide sequence ID" value="NC_007645.1"/>
</dbReference>
<name>Q2SQR6_HAHCH</name>
<protein>
    <recommendedName>
        <fullName evidence="8">Endoglucanase</fullName>
        <ecNumber evidence="8">3.2.1.4</ecNumber>
    </recommendedName>
</protein>
<dbReference type="GO" id="GO:0008810">
    <property type="term" value="F:cellulase activity"/>
    <property type="evidence" value="ECO:0007669"/>
    <property type="project" value="UniProtKB-EC"/>
</dbReference>
<dbReference type="STRING" id="349521.HCH_00087"/>
<dbReference type="CAZy" id="GH5">
    <property type="family name" value="Glycoside Hydrolase Family 5"/>
</dbReference>
<dbReference type="Gene3D" id="2.60.40.3440">
    <property type="match status" value="1"/>
</dbReference>
<dbReference type="InterPro" id="IPR017853">
    <property type="entry name" value="GH"/>
</dbReference>
<evidence type="ECO:0000256" key="9">
    <source>
        <dbReference type="SAM" id="SignalP"/>
    </source>
</evidence>
<reference evidence="11 12" key="1">
    <citation type="journal article" date="2005" name="Nucleic Acids Res.">
        <title>Genomic blueprint of Hahella chejuensis, a marine microbe producing an algicidal agent.</title>
        <authorList>
            <person name="Jeong H."/>
            <person name="Yim J.H."/>
            <person name="Lee C."/>
            <person name="Choi S.-H."/>
            <person name="Park Y.K."/>
            <person name="Yoon S.H."/>
            <person name="Hur C.-G."/>
            <person name="Kang H.-Y."/>
            <person name="Kim D."/>
            <person name="Lee H.H."/>
            <person name="Park K.H."/>
            <person name="Park S.-H."/>
            <person name="Park H.-S."/>
            <person name="Lee H.K."/>
            <person name="Oh T.K."/>
            <person name="Kim J.F."/>
        </authorList>
    </citation>
    <scope>NUCLEOTIDE SEQUENCE [LARGE SCALE GENOMIC DNA]</scope>
    <source>
        <strain evidence="11 12">KCTC 2396</strain>
    </source>
</reference>
<dbReference type="PROSITE" id="PS51173">
    <property type="entry name" value="CBM2"/>
    <property type="match status" value="1"/>
</dbReference>
<keyword evidence="2 9" id="KW-0732">Signal</keyword>
<dbReference type="PANTHER" id="PTHR34142">
    <property type="entry name" value="ENDO-BETA-1,4-GLUCANASE A"/>
    <property type="match status" value="1"/>
</dbReference>
<dbReference type="CAZy" id="CBM2">
    <property type="family name" value="Carbohydrate-Binding Module Family 2"/>
</dbReference>
<dbReference type="Proteomes" id="UP000000238">
    <property type="component" value="Chromosome"/>
</dbReference>
<evidence type="ECO:0000256" key="2">
    <source>
        <dbReference type="ARBA" id="ARBA00022729"/>
    </source>
</evidence>
<dbReference type="KEGG" id="hch:HCH_00087"/>
<dbReference type="InterPro" id="IPR001547">
    <property type="entry name" value="Glyco_hydro_5"/>
</dbReference>
<feature type="signal peptide" evidence="9">
    <location>
        <begin position="1"/>
        <end position="33"/>
    </location>
</feature>
<evidence type="ECO:0000256" key="7">
    <source>
        <dbReference type="ARBA" id="ARBA00023326"/>
    </source>
</evidence>
<dbReference type="GO" id="GO:0030247">
    <property type="term" value="F:polysaccharide binding"/>
    <property type="evidence" value="ECO:0007669"/>
    <property type="project" value="UniProtKB-UniRule"/>
</dbReference>
<dbReference type="InterPro" id="IPR008965">
    <property type="entry name" value="CBM2/CBM3_carb-bd_dom_sf"/>
</dbReference>
<feature type="chain" id="PRO_5004215317" description="Endoglucanase" evidence="9">
    <location>
        <begin position="34"/>
        <end position="532"/>
    </location>
</feature>
<evidence type="ECO:0000256" key="8">
    <source>
        <dbReference type="RuleBase" id="RU361153"/>
    </source>
</evidence>
<sequence>MKGKRLRSLICHKPRRLLLSCLAATLASPVAYAGFHVQEGQLLDGFNKPFVMRGINHPHVWYTYRTEQALNDISAVGANTVRIVLGSGHQWPSTPAEEVARIIAQCKAKKMIAVLEVHDVTGYGEKPEAAPLSAAVDYWLSIQDTLMGQEDYVIINIGNEPLGNNVPTTAWAQIHKEAIQRLRDAGFTHTLMIDAPTWGQDWRETMLQQAPEVFATDPLQNLVFSVHMYQVYAERSKIDNYLSTFVNVHKLPLVVGEFGADHQGEEVDEAAIMELADFYRVGYLGWSWSGNSGGTESLDITHDFDASRLTPWGDFLINSAYGIRATAKPASVFTAGETEPQPPKTLPQSLQVTQGHPLDITLFGSDTDGTVAAFQIDAQPRHGVLVGAGRSWTYTPTPGFVGEDSFTYIAFDDDGLRSAPARVDIRVEASTDAKASCDYTLVNEWGAGFIASMRITNTSTTPLNGWEVDWAYEDATRIVNVWNGELSGENPYHVSSMSWNAEIPPGASVEFGMQGVKVDAASAPRLIQCGPG</sequence>
<feature type="domain" description="CBM2" evidence="10">
    <location>
        <begin position="428"/>
        <end position="532"/>
    </location>
</feature>
<keyword evidence="6 8" id="KW-0326">Glycosidase</keyword>
<evidence type="ECO:0000256" key="1">
    <source>
        <dbReference type="ARBA" id="ARBA00000966"/>
    </source>
</evidence>
<dbReference type="GO" id="GO:0030245">
    <property type="term" value="P:cellulose catabolic process"/>
    <property type="evidence" value="ECO:0007669"/>
    <property type="project" value="UniProtKB-KW"/>
</dbReference>
<dbReference type="Gene3D" id="2.60.40.290">
    <property type="match status" value="1"/>
</dbReference>
<evidence type="ECO:0000256" key="3">
    <source>
        <dbReference type="ARBA" id="ARBA00022801"/>
    </source>
</evidence>
<dbReference type="PANTHER" id="PTHR34142:SF1">
    <property type="entry name" value="GLYCOSIDE HYDROLASE FAMILY 5 DOMAIN-CONTAINING PROTEIN"/>
    <property type="match status" value="1"/>
</dbReference>
<keyword evidence="5 8" id="KW-0119">Carbohydrate metabolism</keyword>
<dbReference type="Pfam" id="PF17963">
    <property type="entry name" value="Big_9"/>
    <property type="match status" value="1"/>
</dbReference>
<evidence type="ECO:0000313" key="12">
    <source>
        <dbReference type="Proteomes" id="UP000000238"/>
    </source>
</evidence>
<accession>Q2SQR6</accession>
<comment type="catalytic activity">
    <reaction evidence="1 8">
        <text>Endohydrolysis of (1-&gt;4)-beta-D-glucosidic linkages in cellulose, lichenin and cereal beta-D-glucans.</text>
        <dbReference type="EC" id="3.2.1.4"/>
    </reaction>
</comment>
<dbReference type="HOGENOM" id="CLU_018488_0_0_6"/>
<evidence type="ECO:0000256" key="4">
    <source>
        <dbReference type="ARBA" id="ARBA00023001"/>
    </source>
</evidence>
<dbReference type="InterPro" id="IPR001919">
    <property type="entry name" value="CBD2"/>
</dbReference>
<dbReference type="SMART" id="SM00637">
    <property type="entry name" value="CBD_II"/>
    <property type="match status" value="1"/>
</dbReference>
<dbReference type="Gene3D" id="3.20.20.80">
    <property type="entry name" value="Glycosidases"/>
    <property type="match status" value="1"/>
</dbReference>
<comment type="similarity">
    <text evidence="8">Belongs to the glycosyl hydrolase 5 (cellulase A) family.</text>
</comment>
<dbReference type="EMBL" id="CP000155">
    <property type="protein sequence ID" value="ABC27008.1"/>
    <property type="molecule type" value="Genomic_DNA"/>
</dbReference>
<keyword evidence="3 8" id="KW-0378">Hydrolase</keyword>
<dbReference type="PROSITE" id="PS00659">
    <property type="entry name" value="GLYCOSYL_HYDROL_F5"/>
    <property type="match status" value="1"/>
</dbReference>
<keyword evidence="7 8" id="KW-0624">Polysaccharide degradation</keyword>
<evidence type="ECO:0000256" key="6">
    <source>
        <dbReference type="ARBA" id="ARBA00023295"/>
    </source>
</evidence>
<dbReference type="InterPro" id="IPR012291">
    <property type="entry name" value="CBM2_carb-bd_dom_sf"/>
</dbReference>
<dbReference type="AlphaFoldDB" id="Q2SQR6"/>
<dbReference type="EC" id="3.2.1.4" evidence="8"/>
<dbReference type="Pfam" id="PF00150">
    <property type="entry name" value="Cellulase"/>
    <property type="match status" value="1"/>
</dbReference>
<dbReference type="InterPro" id="IPR018087">
    <property type="entry name" value="Glyco_hydro_5_CS"/>
</dbReference>
<dbReference type="SUPFAM" id="SSF49384">
    <property type="entry name" value="Carbohydrate-binding domain"/>
    <property type="match status" value="1"/>
</dbReference>
<keyword evidence="4 8" id="KW-0136">Cellulose degradation</keyword>
<dbReference type="SUPFAM" id="SSF51445">
    <property type="entry name" value="(Trans)glycosidases"/>
    <property type="match status" value="1"/>
</dbReference>
<dbReference type="OrthoDB" id="220114at2"/>
<dbReference type="Pfam" id="PF00553">
    <property type="entry name" value="CBM_2"/>
    <property type="match status" value="1"/>
</dbReference>
<gene>
    <name evidence="11" type="ordered locus">HCH_00087</name>
</gene>
<proteinExistence type="inferred from homology"/>
<keyword evidence="12" id="KW-1185">Reference proteome</keyword>